<accession>A0ABR2P3A0</accession>
<reference evidence="1 2" key="1">
    <citation type="journal article" date="2024" name="G3 (Bethesda)">
        <title>Genome assembly of Hibiscus sabdariffa L. provides insights into metabolisms of medicinal natural products.</title>
        <authorList>
            <person name="Kim T."/>
        </authorList>
    </citation>
    <scope>NUCLEOTIDE SEQUENCE [LARGE SCALE GENOMIC DNA]</scope>
    <source>
        <strain evidence="1">TK-2024</strain>
        <tissue evidence="1">Old leaves</tissue>
    </source>
</reference>
<evidence type="ECO:0000313" key="1">
    <source>
        <dbReference type="EMBL" id="KAK8982801.1"/>
    </source>
</evidence>
<name>A0ABR2P3A0_9ROSI</name>
<sequence length="133" mass="15107">MLPLMLYRQTLLNGSARPNETIKLEFRGLGMGNARKLCGYPNGMMLVLEVEVVACLLHGKIIVMLLFAPCPINTWMMTQMVFFFGVVHALEEHNKVASRDLLRNLNDLPMVSWLVIGDFNEFLFASESEMLTK</sequence>
<evidence type="ECO:0000313" key="2">
    <source>
        <dbReference type="Proteomes" id="UP001396334"/>
    </source>
</evidence>
<keyword evidence="2" id="KW-1185">Reference proteome</keyword>
<protein>
    <submittedName>
        <fullName evidence="1">Uncharacterized protein</fullName>
    </submittedName>
</protein>
<comment type="caution">
    <text evidence="1">The sequence shown here is derived from an EMBL/GenBank/DDBJ whole genome shotgun (WGS) entry which is preliminary data.</text>
</comment>
<organism evidence="1 2">
    <name type="scientific">Hibiscus sabdariffa</name>
    <name type="common">roselle</name>
    <dbReference type="NCBI Taxonomy" id="183260"/>
    <lineage>
        <taxon>Eukaryota</taxon>
        <taxon>Viridiplantae</taxon>
        <taxon>Streptophyta</taxon>
        <taxon>Embryophyta</taxon>
        <taxon>Tracheophyta</taxon>
        <taxon>Spermatophyta</taxon>
        <taxon>Magnoliopsida</taxon>
        <taxon>eudicotyledons</taxon>
        <taxon>Gunneridae</taxon>
        <taxon>Pentapetalae</taxon>
        <taxon>rosids</taxon>
        <taxon>malvids</taxon>
        <taxon>Malvales</taxon>
        <taxon>Malvaceae</taxon>
        <taxon>Malvoideae</taxon>
        <taxon>Hibiscus</taxon>
    </lineage>
</organism>
<gene>
    <name evidence="1" type="ORF">V6N11_060122</name>
</gene>
<proteinExistence type="predicted"/>
<dbReference type="EMBL" id="JBBPBN010000084">
    <property type="protein sequence ID" value="KAK8982801.1"/>
    <property type="molecule type" value="Genomic_DNA"/>
</dbReference>
<dbReference type="Proteomes" id="UP001396334">
    <property type="component" value="Unassembled WGS sequence"/>
</dbReference>